<proteinExistence type="predicted"/>
<reference evidence="2 3" key="1">
    <citation type="submission" date="2018-10" db="EMBL/GenBank/DDBJ databases">
        <title>GWAS and RNA-Seq identify cryptic mechanisms of antimicrobial resistance in Acinetobacter baumannii.</title>
        <authorList>
            <person name="Sahl J.W."/>
        </authorList>
    </citation>
    <scope>NUCLEOTIDE SEQUENCE [LARGE SCALE GENOMIC DNA]</scope>
    <source>
        <strain evidence="2 3">TG41018</strain>
    </source>
</reference>
<protein>
    <submittedName>
        <fullName evidence="2">DUF1376 domain-containing protein</fullName>
    </submittedName>
</protein>
<accession>A0A429K0L6</accession>
<comment type="caution">
    <text evidence="2">The sequence shown here is derived from an EMBL/GenBank/DDBJ whole genome shotgun (WGS) entry which is preliminary data.</text>
</comment>
<evidence type="ECO:0000256" key="1">
    <source>
        <dbReference type="SAM" id="MobiDB-lite"/>
    </source>
</evidence>
<evidence type="ECO:0000313" key="2">
    <source>
        <dbReference type="EMBL" id="RSO57567.1"/>
    </source>
</evidence>
<dbReference type="RefSeq" id="WP_125698887.1">
    <property type="nucleotide sequence ID" value="NZ_RFES01000005.1"/>
</dbReference>
<organism evidence="2 3">
    <name type="scientific">Acinetobacter lactucae</name>
    <dbReference type="NCBI Taxonomy" id="1785128"/>
    <lineage>
        <taxon>Bacteria</taxon>
        <taxon>Pseudomonadati</taxon>
        <taxon>Pseudomonadota</taxon>
        <taxon>Gammaproteobacteria</taxon>
        <taxon>Moraxellales</taxon>
        <taxon>Moraxellaceae</taxon>
        <taxon>Acinetobacter</taxon>
        <taxon>Acinetobacter calcoaceticus/baumannii complex</taxon>
    </lineage>
</organism>
<dbReference type="EMBL" id="RFES01000005">
    <property type="protein sequence ID" value="RSO57567.1"/>
    <property type="molecule type" value="Genomic_DNA"/>
</dbReference>
<name>A0A429K0L6_9GAMM</name>
<feature type="region of interest" description="Disordered" evidence="1">
    <location>
        <begin position="101"/>
        <end position="143"/>
    </location>
</feature>
<feature type="compositionally biased region" description="Basic and acidic residues" evidence="1">
    <location>
        <begin position="122"/>
        <end position="132"/>
    </location>
</feature>
<dbReference type="AlphaFoldDB" id="A0A429K0L6"/>
<evidence type="ECO:0000313" key="3">
    <source>
        <dbReference type="Proteomes" id="UP000276905"/>
    </source>
</evidence>
<sequence length="287" mass="32883">MHYYKRNLGDYAKKAGRLTMLEHGAYNQLLDAIYDREEFPTLEEALDWTWARDEAEITAVKFVLSKFFEAQEDGRYVQNRIKEELEAYKSKAEINARIAKEREEKRKNGKRSTNDSSPNVHETCKKEHEASPNHKPLTNNHKPLTSIDISEEESSQANAKPKTPRITKKQAAINELVSLGLDVKFAQPIIEKRNGKAFSDVAIDEIKEQASLVQLTVIEALEFAAKQDWGSFRADWYQNRVKQQAHQPVVQQTISEQAKWDDFLKGGSNFRDITPKKLLAIDEVGHA</sequence>
<dbReference type="Pfam" id="PF07120">
    <property type="entry name" value="DUF1376"/>
    <property type="match status" value="1"/>
</dbReference>
<gene>
    <name evidence="2" type="ORF">EA756_08730</name>
</gene>
<dbReference type="Proteomes" id="UP000276905">
    <property type="component" value="Unassembled WGS sequence"/>
</dbReference>
<dbReference type="InterPro" id="IPR010781">
    <property type="entry name" value="DUF1376"/>
</dbReference>